<accession>L0DX65</accession>
<proteinExistence type="predicted"/>
<protein>
    <submittedName>
        <fullName evidence="1">Uncharacterized protein</fullName>
    </submittedName>
</protein>
<dbReference type="Proteomes" id="UP000010809">
    <property type="component" value="Chromosome"/>
</dbReference>
<dbReference type="KEGG" id="tni:TVNIR_1936"/>
<dbReference type="HOGENOM" id="CLU_2304753_0_0_6"/>
<evidence type="ECO:0000313" key="2">
    <source>
        <dbReference type="Proteomes" id="UP000010809"/>
    </source>
</evidence>
<dbReference type="AlphaFoldDB" id="L0DX65"/>
<dbReference type="RefSeq" id="WP_015258724.1">
    <property type="nucleotide sequence ID" value="NC_019902.2"/>
</dbReference>
<evidence type="ECO:0000313" key="1">
    <source>
        <dbReference type="EMBL" id="AGA33597.1"/>
    </source>
</evidence>
<gene>
    <name evidence="1" type="ordered locus">TVNIR_1936</name>
</gene>
<name>L0DX65_THIND</name>
<organism evidence="1 2">
    <name type="scientific">Thioalkalivibrio nitratireducens (strain DSM 14787 / UNIQEM 213 / ALEN2)</name>
    <dbReference type="NCBI Taxonomy" id="1255043"/>
    <lineage>
        <taxon>Bacteria</taxon>
        <taxon>Pseudomonadati</taxon>
        <taxon>Pseudomonadota</taxon>
        <taxon>Gammaproteobacteria</taxon>
        <taxon>Chromatiales</taxon>
        <taxon>Ectothiorhodospiraceae</taxon>
        <taxon>Thioalkalivibrio</taxon>
    </lineage>
</organism>
<reference evidence="1" key="1">
    <citation type="submission" date="2015-12" db="EMBL/GenBank/DDBJ databases">
        <authorList>
            <person name="Tikhonova T.V."/>
            <person name="Pavlov A.R."/>
            <person name="Beletsky A.V."/>
            <person name="Mardanov A.V."/>
            <person name="Sorokin D.Y."/>
            <person name="Ravin N.V."/>
            <person name="Popov V.O."/>
        </authorList>
    </citation>
    <scope>NUCLEOTIDE SEQUENCE</scope>
    <source>
        <strain evidence="1">DSM 14787</strain>
    </source>
</reference>
<keyword evidence="2" id="KW-1185">Reference proteome</keyword>
<dbReference type="EMBL" id="CP003989">
    <property type="protein sequence ID" value="AGA33597.1"/>
    <property type="molecule type" value="Genomic_DNA"/>
</dbReference>
<dbReference type="OrthoDB" id="10014958at2"/>
<sequence>MAVDVTENTVRIPAIRRADPRSSIIIRRSACPAPATVPARERQMTASALFRPDWDRMATLCSNEDLSLVRIVGDLEDFMDCDAIHGVCARFMVGSGRRAR</sequence>